<keyword evidence="1" id="KW-0472">Membrane</keyword>
<proteinExistence type="predicted"/>
<reference evidence="3" key="1">
    <citation type="journal article" date="2011" name="Nature">
        <title>Genome sequence and analysis of the tuber crop potato.</title>
        <authorList>
            <consortium name="The Potato Genome Sequencing Consortium"/>
        </authorList>
    </citation>
    <scope>NUCLEOTIDE SEQUENCE [LARGE SCALE GENOMIC DNA]</scope>
    <source>
        <strain evidence="3">cv. DM1-3 516 R44</strain>
    </source>
</reference>
<dbReference type="Proteomes" id="UP000011115">
    <property type="component" value="Unassembled WGS sequence"/>
</dbReference>
<feature type="transmembrane region" description="Helical" evidence="1">
    <location>
        <begin position="12"/>
        <end position="36"/>
    </location>
</feature>
<evidence type="ECO:0000313" key="2">
    <source>
        <dbReference type="EnsemblPlants" id="PGSC0003DMT400042981"/>
    </source>
</evidence>
<keyword evidence="1" id="KW-1133">Transmembrane helix</keyword>
<protein>
    <submittedName>
        <fullName evidence="2">Potassium transporter</fullName>
    </submittedName>
</protein>
<dbReference type="ExpressionAtlas" id="M1BDW2">
    <property type="expression patterns" value="baseline"/>
</dbReference>
<dbReference type="AlphaFoldDB" id="M1BDW2"/>
<evidence type="ECO:0000313" key="3">
    <source>
        <dbReference type="Proteomes" id="UP000011115"/>
    </source>
</evidence>
<keyword evidence="3" id="KW-1185">Reference proteome</keyword>
<reference evidence="2" key="2">
    <citation type="submission" date="2015-06" db="UniProtKB">
        <authorList>
            <consortium name="EnsemblPlants"/>
        </authorList>
    </citation>
    <scope>IDENTIFICATION</scope>
    <source>
        <strain evidence="2">DM1-3 516 R44</strain>
    </source>
</reference>
<evidence type="ECO:0000256" key="1">
    <source>
        <dbReference type="SAM" id="Phobius"/>
    </source>
</evidence>
<name>M1BDW2_SOLTU</name>
<dbReference type="Gramene" id="PGSC0003DMT400042981">
    <property type="protein sequence ID" value="PGSC0003DMT400042981"/>
    <property type="gene ID" value="PGSC0003DMG400016667"/>
</dbReference>
<sequence length="51" mass="5987">MAMMNQTLKKSMPFQGSLLLPMGVFTHLVFLSYLILRTPERQLWKKAFQKS</sequence>
<accession>M1BDW2</accession>
<dbReference type="EnsemblPlants" id="PGSC0003DMT400042981">
    <property type="protein sequence ID" value="PGSC0003DMT400042981"/>
    <property type="gene ID" value="PGSC0003DMG400016667"/>
</dbReference>
<organism evidence="2 3">
    <name type="scientific">Solanum tuberosum</name>
    <name type="common">Potato</name>
    <dbReference type="NCBI Taxonomy" id="4113"/>
    <lineage>
        <taxon>Eukaryota</taxon>
        <taxon>Viridiplantae</taxon>
        <taxon>Streptophyta</taxon>
        <taxon>Embryophyta</taxon>
        <taxon>Tracheophyta</taxon>
        <taxon>Spermatophyta</taxon>
        <taxon>Magnoliopsida</taxon>
        <taxon>eudicotyledons</taxon>
        <taxon>Gunneridae</taxon>
        <taxon>Pentapetalae</taxon>
        <taxon>asterids</taxon>
        <taxon>lamiids</taxon>
        <taxon>Solanales</taxon>
        <taxon>Solanaceae</taxon>
        <taxon>Solanoideae</taxon>
        <taxon>Solaneae</taxon>
        <taxon>Solanum</taxon>
    </lineage>
</organism>
<dbReference type="HOGENOM" id="CLU_3110157_0_0_1"/>
<keyword evidence="1" id="KW-0812">Transmembrane</keyword>